<evidence type="ECO:0000313" key="3">
    <source>
        <dbReference type="Proteomes" id="UP000515819"/>
    </source>
</evidence>
<gene>
    <name evidence="2" type="ORF">H9Q76_05980</name>
</gene>
<accession>A0A7G9FQI7</accession>
<name>A0A7G9FQI7_9FIRM</name>
<keyword evidence="1" id="KW-0812">Transmembrane</keyword>
<dbReference type="PROSITE" id="PS51257">
    <property type="entry name" value="PROKAR_LIPOPROTEIN"/>
    <property type="match status" value="1"/>
</dbReference>
<dbReference type="Proteomes" id="UP000515819">
    <property type="component" value="Chromosome"/>
</dbReference>
<feature type="transmembrane region" description="Helical" evidence="1">
    <location>
        <begin position="12"/>
        <end position="30"/>
    </location>
</feature>
<keyword evidence="3" id="KW-1185">Reference proteome</keyword>
<protein>
    <recommendedName>
        <fullName evidence="4">Stage II sporulation protein M</fullName>
    </recommendedName>
</protein>
<keyword evidence="1" id="KW-0472">Membrane</keyword>
<organism evidence="2 3">
    <name type="scientific">Wujia chipingensis</name>
    <dbReference type="NCBI Taxonomy" id="2763670"/>
    <lineage>
        <taxon>Bacteria</taxon>
        <taxon>Bacillati</taxon>
        <taxon>Bacillota</taxon>
        <taxon>Clostridia</taxon>
        <taxon>Lachnospirales</taxon>
        <taxon>Lachnospiraceae</taxon>
        <taxon>Wujia</taxon>
    </lineage>
</organism>
<sequence>MPYESEKLKSRVFYYLCMVLAGCILANIVLRCDRDLQVFILPFADSSRLAGVSVQQTLFYVLLQRTKQVAVVYLLYKVFPPKAVFSIGMSALLFLFGFVISCQMFYLGLSGVWFLLLCLFPHYLIYLGMLYYLAAEARKVGEDKNKKRMAAMILILTFFVGILSESILSKIFLKNFLQYIGM</sequence>
<dbReference type="AlphaFoldDB" id="A0A7G9FQI7"/>
<feature type="transmembrane region" description="Helical" evidence="1">
    <location>
        <begin position="84"/>
        <end position="106"/>
    </location>
</feature>
<feature type="transmembrane region" description="Helical" evidence="1">
    <location>
        <begin position="112"/>
        <end position="133"/>
    </location>
</feature>
<dbReference type="RefSeq" id="WP_249321826.1">
    <property type="nucleotide sequence ID" value="NZ_CP060632.1"/>
</dbReference>
<feature type="transmembrane region" description="Helical" evidence="1">
    <location>
        <begin position="153"/>
        <end position="173"/>
    </location>
</feature>
<dbReference type="EMBL" id="CP060632">
    <property type="protein sequence ID" value="QNM00819.1"/>
    <property type="molecule type" value="Genomic_DNA"/>
</dbReference>
<reference evidence="2 3" key="1">
    <citation type="submission" date="2020-08" db="EMBL/GenBank/DDBJ databases">
        <authorList>
            <person name="Liu C."/>
            <person name="Sun Q."/>
        </authorList>
    </citation>
    <scope>NUCLEOTIDE SEQUENCE [LARGE SCALE GENOMIC DNA]</scope>
    <source>
        <strain evidence="2 3">NSJ-4</strain>
    </source>
</reference>
<evidence type="ECO:0000256" key="1">
    <source>
        <dbReference type="SAM" id="Phobius"/>
    </source>
</evidence>
<dbReference type="KEGG" id="wcp:H9Q76_05980"/>
<keyword evidence="1" id="KW-1133">Transmembrane helix</keyword>
<evidence type="ECO:0000313" key="2">
    <source>
        <dbReference type="EMBL" id="QNM00819.1"/>
    </source>
</evidence>
<proteinExistence type="predicted"/>
<evidence type="ECO:0008006" key="4">
    <source>
        <dbReference type="Google" id="ProtNLM"/>
    </source>
</evidence>